<accession>A0A385EHM4</accession>
<proteinExistence type="predicted"/>
<name>A0A385EHM4_9CAUD</name>
<organism evidence="1 2">
    <name type="scientific">Synechococcus phage S-T4</name>
    <dbReference type="NCBI Taxonomy" id="2268578"/>
    <lineage>
        <taxon>Viruses</taxon>
        <taxon>Duplodnaviria</taxon>
        <taxon>Heunggongvirae</taxon>
        <taxon>Uroviricota</taxon>
        <taxon>Caudoviricetes</taxon>
        <taxon>Pantevenvirales</taxon>
        <taxon>Kyanoviridae</taxon>
        <taxon>Tamkungvirus</taxon>
        <taxon>Tamkungvirus ST4</taxon>
    </lineage>
</organism>
<dbReference type="RefSeq" id="YP_009810947.1">
    <property type="nucleotide sequence ID" value="NC_048049.1"/>
</dbReference>
<reference evidence="2" key="1">
    <citation type="submission" date="2018-05" db="EMBL/GenBank/DDBJ databases">
        <authorList>
            <person name="You S."/>
        </authorList>
    </citation>
    <scope>NUCLEOTIDE SEQUENCE [LARGE SCALE GENOMIC DNA]</scope>
</reference>
<dbReference type="Pfam" id="PF16724">
    <property type="entry name" value="T4-gp15_tss"/>
    <property type="match status" value="1"/>
</dbReference>
<keyword evidence="2" id="KW-1185">Reference proteome</keyword>
<dbReference type="InterPro" id="IPR031997">
    <property type="entry name" value="T4-gp15_tss"/>
</dbReference>
<evidence type="ECO:0000313" key="2">
    <source>
        <dbReference type="Proteomes" id="UP000257648"/>
    </source>
</evidence>
<evidence type="ECO:0000313" key="1">
    <source>
        <dbReference type="EMBL" id="AXQ70588.1"/>
    </source>
</evidence>
<dbReference type="InterPro" id="IPR038553">
    <property type="entry name" value="T4-gp15_tss_sf"/>
</dbReference>
<dbReference type="GeneID" id="55001969"/>
<dbReference type="KEGG" id="vg:55001969"/>
<protein>
    <submittedName>
        <fullName evidence="1">Tail assembly protein</fullName>
    </submittedName>
</protein>
<dbReference type="Proteomes" id="UP000257648">
    <property type="component" value="Segment"/>
</dbReference>
<dbReference type="EMBL" id="MH412654">
    <property type="protein sequence ID" value="AXQ70588.1"/>
    <property type="molecule type" value="Genomic_DNA"/>
</dbReference>
<dbReference type="Gene3D" id="3.30.2000.40">
    <property type="entry name" value="Myoviridae tail sheath stabiliser"/>
    <property type="match status" value="1"/>
</dbReference>
<sequence>MSFEMTGISYDPSRKSNITKTFKAVDGENLKKVFLPVPYNVEFQLSIYAKLNEDALQIVEQILPYFQPTFKVTVDLISSIGEKRDIPIALNNITMQDEYEGNFESRRAIIYTLSFTANTYLFGPIAETTDGLIRKVQVDYYNSVDVQNAKREVRYTAVPDPIDAEPGDDFGFSETLEFFNDSKKYSPSQDKDI</sequence>